<gene>
    <name evidence="3" type="ORF">I316_01871</name>
</gene>
<dbReference type="SUPFAM" id="SSF55418">
    <property type="entry name" value="eIF4e-like"/>
    <property type="match status" value="1"/>
</dbReference>
<feature type="compositionally biased region" description="Low complexity" evidence="2">
    <location>
        <begin position="191"/>
        <end position="203"/>
    </location>
</feature>
<proteinExistence type="inferred from homology"/>
<protein>
    <recommendedName>
        <fullName evidence="5">Translation initiation factor 4E</fullName>
    </recommendedName>
</protein>
<feature type="region of interest" description="Disordered" evidence="2">
    <location>
        <begin position="227"/>
        <end position="248"/>
    </location>
</feature>
<feature type="region of interest" description="Disordered" evidence="2">
    <location>
        <begin position="115"/>
        <end position="145"/>
    </location>
</feature>
<dbReference type="OrthoDB" id="17977at2759"/>
<name>A0A1B9H034_9TREE</name>
<keyword evidence="1" id="KW-0396">Initiation factor</keyword>
<dbReference type="AlphaFoldDB" id="A0A1B9H034"/>
<feature type="compositionally biased region" description="Basic residues" evidence="2">
    <location>
        <begin position="169"/>
        <end position="187"/>
    </location>
</feature>
<dbReference type="InterPro" id="IPR001040">
    <property type="entry name" value="TIF_eIF_4E"/>
</dbReference>
<dbReference type="GO" id="GO:0016281">
    <property type="term" value="C:eukaryotic translation initiation factor 4F complex"/>
    <property type="evidence" value="ECO:0007669"/>
    <property type="project" value="TreeGrafter"/>
</dbReference>
<organism evidence="3 4">
    <name type="scientific">Kwoniella heveanensis BCC8398</name>
    <dbReference type="NCBI Taxonomy" id="1296120"/>
    <lineage>
        <taxon>Eukaryota</taxon>
        <taxon>Fungi</taxon>
        <taxon>Dikarya</taxon>
        <taxon>Basidiomycota</taxon>
        <taxon>Agaricomycotina</taxon>
        <taxon>Tremellomycetes</taxon>
        <taxon>Tremellales</taxon>
        <taxon>Cryptococcaceae</taxon>
        <taxon>Kwoniella</taxon>
    </lineage>
</organism>
<evidence type="ECO:0008006" key="5">
    <source>
        <dbReference type="Google" id="ProtNLM"/>
    </source>
</evidence>
<reference evidence="3 4" key="1">
    <citation type="submission" date="2013-07" db="EMBL/GenBank/DDBJ databases">
        <title>The Genome Sequence of Cryptococcus heveanensis BCC8398.</title>
        <authorList>
            <consortium name="The Broad Institute Genome Sequencing Platform"/>
            <person name="Cuomo C."/>
            <person name="Litvintseva A."/>
            <person name="Chen Y."/>
            <person name="Heitman J."/>
            <person name="Sun S."/>
            <person name="Springer D."/>
            <person name="Dromer F."/>
            <person name="Young S.K."/>
            <person name="Zeng Q."/>
            <person name="Gargeya S."/>
            <person name="Fitzgerald M."/>
            <person name="Abouelleil A."/>
            <person name="Alvarado L."/>
            <person name="Berlin A.M."/>
            <person name="Chapman S.B."/>
            <person name="Dewar J."/>
            <person name="Goldberg J."/>
            <person name="Griggs A."/>
            <person name="Gujja S."/>
            <person name="Hansen M."/>
            <person name="Howarth C."/>
            <person name="Imamovic A."/>
            <person name="Larimer J."/>
            <person name="McCowan C."/>
            <person name="Murphy C."/>
            <person name="Pearson M."/>
            <person name="Priest M."/>
            <person name="Roberts A."/>
            <person name="Saif S."/>
            <person name="Shea T."/>
            <person name="Sykes S."/>
            <person name="Wortman J."/>
            <person name="Nusbaum C."/>
            <person name="Birren B."/>
        </authorList>
    </citation>
    <scope>NUCLEOTIDE SEQUENCE [LARGE SCALE GENOMIC DNA]</scope>
    <source>
        <strain evidence="3 4">BCC8398</strain>
    </source>
</reference>
<dbReference type="PANTHER" id="PTHR11960">
    <property type="entry name" value="EUKARYOTIC TRANSLATION INITIATION FACTOR 4E RELATED"/>
    <property type="match status" value="1"/>
</dbReference>
<keyword evidence="4" id="KW-1185">Reference proteome</keyword>
<dbReference type="STRING" id="1296120.A0A1B9H034"/>
<dbReference type="GO" id="GO:0003743">
    <property type="term" value="F:translation initiation factor activity"/>
    <property type="evidence" value="ECO:0007669"/>
    <property type="project" value="UniProtKB-KW"/>
</dbReference>
<dbReference type="PANTHER" id="PTHR11960:SF71">
    <property type="entry name" value="TRANSLATION INITIATION FACTOR 4E"/>
    <property type="match status" value="1"/>
</dbReference>
<dbReference type="Pfam" id="PF01652">
    <property type="entry name" value="IF4E"/>
    <property type="match status" value="1"/>
</dbReference>
<dbReference type="Gene3D" id="3.30.760.10">
    <property type="entry name" value="RNA Cap, Translation Initiation Factor Eif4e"/>
    <property type="match status" value="1"/>
</dbReference>
<dbReference type="GO" id="GO:0000340">
    <property type="term" value="F:RNA 7-methylguanosine cap binding"/>
    <property type="evidence" value="ECO:0007669"/>
    <property type="project" value="TreeGrafter"/>
</dbReference>
<evidence type="ECO:0000313" key="4">
    <source>
        <dbReference type="Proteomes" id="UP000092666"/>
    </source>
</evidence>
<feature type="compositionally biased region" description="Basic and acidic residues" evidence="2">
    <location>
        <begin position="238"/>
        <end position="248"/>
    </location>
</feature>
<dbReference type="Proteomes" id="UP000092666">
    <property type="component" value="Unassembled WGS sequence"/>
</dbReference>
<reference evidence="4" key="2">
    <citation type="submission" date="2013-12" db="EMBL/GenBank/DDBJ databases">
        <title>Evolution of pathogenesis and genome organization in the Tremellales.</title>
        <authorList>
            <person name="Cuomo C."/>
            <person name="Litvintseva A."/>
            <person name="Heitman J."/>
            <person name="Chen Y."/>
            <person name="Sun S."/>
            <person name="Springer D."/>
            <person name="Dromer F."/>
            <person name="Young S."/>
            <person name="Zeng Q."/>
            <person name="Chapman S."/>
            <person name="Gujja S."/>
            <person name="Saif S."/>
            <person name="Birren B."/>
        </authorList>
    </citation>
    <scope>NUCLEOTIDE SEQUENCE [LARGE SCALE GENOMIC DNA]</scope>
    <source>
        <strain evidence="4">BCC8398</strain>
    </source>
</reference>
<keyword evidence="1" id="KW-0694">RNA-binding</keyword>
<evidence type="ECO:0000256" key="2">
    <source>
        <dbReference type="SAM" id="MobiDB-lite"/>
    </source>
</evidence>
<dbReference type="EMBL" id="KI669495">
    <property type="protein sequence ID" value="OCF36619.1"/>
    <property type="molecule type" value="Genomic_DNA"/>
</dbReference>
<evidence type="ECO:0000256" key="1">
    <source>
        <dbReference type="RuleBase" id="RU004374"/>
    </source>
</evidence>
<feature type="region of interest" description="Disordered" evidence="2">
    <location>
        <begin position="165"/>
        <end position="215"/>
    </location>
</feature>
<accession>A0A1B9H034</accession>
<feature type="region of interest" description="Disordered" evidence="2">
    <location>
        <begin position="88"/>
        <end position="107"/>
    </location>
</feature>
<feature type="compositionally biased region" description="Gly residues" evidence="2">
    <location>
        <begin position="94"/>
        <end position="103"/>
    </location>
</feature>
<sequence length="685" mass="72991">MARTGLVPIRSTEDEETSEGETFAAAAYHTLSNDPSKLDRLVRTVRAHQLGEQLSQLNLSASWVVADPGGGDGPPQIIHIDPTAVSGSSSGVARMGGGNGESGVRGRLRGTYPRKAIATTTSATPTKKEQGEEMSSGVGSPREMTAGGASATIALIEDDDILGTGAKAAPRKTKKKNNSKKKKKGSKKSVSESPGTSNDSESGNGNGSAIVSASGSVTSGTIIGVMEEDEEDVGGSLPDRDEDGHEESVEIELGRAPFHGTENENYHTLSRQQIDDAVPVIQSAPPQIPFQPAVRDFSRHQTLPPLPDSSAVRSYVPVPTGPLSIPHTLSIPRDSAFEATGSRHTIQEGPFIHTHTRNSSASTVESTVEADQPPFMLSPLTNMTPQWHNSAVSDIPSARQTAPIVVRDPTPPQSPELDQTIIEPQATSVSIDLECPKRPLTPLIVMQIPSITFADPTTPLADVHPLSKGWTMYFSDTSSGGSSRHQRILSPLNPLAGQTHLPPSAMDYSSNLVTVFSADTLEDLFGGWKAFRRKIALSKGRVIEPLGDSSVRGGMGLGTHLYPEDSNFHLFVQGVSPMWEDVMCQKGGKIMIAGDAPTMDHIFFEVALLLISSEIDTALPYPSAENVGIVGAVLSRRKLTRIEIWIGGEVAPDIEWTKQLTGLLIGKFGGPMSKVYGYKAFGKSH</sequence>
<evidence type="ECO:0000313" key="3">
    <source>
        <dbReference type="EMBL" id="OCF36619.1"/>
    </source>
</evidence>
<keyword evidence="1" id="KW-0648">Protein biosynthesis</keyword>
<dbReference type="InterPro" id="IPR023398">
    <property type="entry name" value="TIF_eIF4e-like"/>
</dbReference>
<comment type="similarity">
    <text evidence="1">Belongs to the eukaryotic initiation factor 4E family.</text>
</comment>